<reference evidence="1 2" key="1">
    <citation type="submission" date="2017-03" db="EMBL/GenBank/DDBJ databases">
        <title>Genome Survey of Euroglyphus maynei.</title>
        <authorList>
            <person name="Arlian L.G."/>
            <person name="Morgan M.S."/>
            <person name="Rider S.D."/>
        </authorList>
    </citation>
    <scope>NUCLEOTIDE SEQUENCE [LARGE SCALE GENOMIC DNA]</scope>
    <source>
        <strain evidence="1">Arlian Lab</strain>
        <tissue evidence="1">Whole body</tissue>
    </source>
</reference>
<protein>
    <submittedName>
        <fullName evidence="1">Uncharacterized protein</fullName>
    </submittedName>
</protein>
<dbReference type="Proteomes" id="UP000194236">
    <property type="component" value="Unassembled WGS sequence"/>
</dbReference>
<dbReference type="EMBL" id="MUJZ01012794">
    <property type="protein sequence ID" value="OTF81583.1"/>
    <property type="molecule type" value="Genomic_DNA"/>
</dbReference>
<gene>
    <name evidence="1" type="ORF">BLA29_009204</name>
</gene>
<evidence type="ECO:0000313" key="1">
    <source>
        <dbReference type="EMBL" id="OTF81583.1"/>
    </source>
</evidence>
<proteinExistence type="predicted"/>
<dbReference type="AlphaFoldDB" id="A0A1Y3BP61"/>
<organism evidence="1 2">
    <name type="scientific">Euroglyphus maynei</name>
    <name type="common">Mayne's house dust mite</name>
    <dbReference type="NCBI Taxonomy" id="6958"/>
    <lineage>
        <taxon>Eukaryota</taxon>
        <taxon>Metazoa</taxon>
        <taxon>Ecdysozoa</taxon>
        <taxon>Arthropoda</taxon>
        <taxon>Chelicerata</taxon>
        <taxon>Arachnida</taxon>
        <taxon>Acari</taxon>
        <taxon>Acariformes</taxon>
        <taxon>Sarcoptiformes</taxon>
        <taxon>Astigmata</taxon>
        <taxon>Psoroptidia</taxon>
        <taxon>Analgoidea</taxon>
        <taxon>Pyroglyphidae</taxon>
        <taxon>Pyroglyphinae</taxon>
        <taxon>Euroglyphus</taxon>
    </lineage>
</organism>
<dbReference type="OrthoDB" id="10437248at2759"/>
<comment type="caution">
    <text evidence="1">The sequence shown here is derived from an EMBL/GenBank/DDBJ whole genome shotgun (WGS) entry which is preliminary data.</text>
</comment>
<name>A0A1Y3BP61_EURMA</name>
<sequence length="125" mass="14734">MESMLSFFEFLCDIIDGEEDDDDSYYVGLNGLNDVIEELGEAASFDQNILMREDKRYIFDQVSDRIKFLYDRVHDLQTKKITDNPQDVYNGLKIFFTEIAKFQHFVLDSQKHTSLNYADVSNFNY</sequence>
<accession>A0A1Y3BP61</accession>
<keyword evidence="2" id="KW-1185">Reference proteome</keyword>
<evidence type="ECO:0000313" key="2">
    <source>
        <dbReference type="Proteomes" id="UP000194236"/>
    </source>
</evidence>